<accession>A0A3N7FPK9</accession>
<gene>
    <name evidence="1" type="ORF">POPTR_010G031150</name>
</gene>
<name>A0A3N7FPK9_POPTR</name>
<dbReference type="InterPro" id="IPR039317">
    <property type="entry name" value="TIC"/>
</dbReference>
<sequence length="100" mass="10749">MNSTKSAITGATTISFNYPNFPGNETQYLAILQNGAYQTPIPAHIGVRTAYRGTHPQALPLFNGSILFFLNASSFTASATTITIHTDTTKPTGSSKSKYF</sequence>
<dbReference type="PANTHER" id="PTHR34798">
    <property type="entry name" value="PROTEIN TIME FOR COFFEE"/>
    <property type="match status" value="1"/>
</dbReference>
<dbReference type="EMBL" id="CM009299">
    <property type="protein sequence ID" value="RQO96195.1"/>
    <property type="molecule type" value="Genomic_DNA"/>
</dbReference>
<proteinExistence type="predicted"/>
<dbReference type="AlphaFoldDB" id="A0A3N7FPK9"/>
<reference evidence="1 2" key="1">
    <citation type="journal article" date="2006" name="Science">
        <title>The genome of black cottonwood, Populus trichocarpa (Torr. &amp; Gray).</title>
        <authorList>
            <person name="Tuskan G.A."/>
            <person name="Difazio S."/>
            <person name="Jansson S."/>
            <person name="Bohlmann J."/>
            <person name="Grigoriev I."/>
            <person name="Hellsten U."/>
            <person name="Putnam N."/>
            <person name="Ralph S."/>
            <person name="Rombauts S."/>
            <person name="Salamov A."/>
            <person name="Schein J."/>
            <person name="Sterck L."/>
            <person name="Aerts A."/>
            <person name="Bhalerao R.R."/>
            <person name="Bhalerao R.P."/>
            <person name="Blaudez D."/>
            <person name="Boerjan W."/>
            <person name="Brun A."/>
            <person name="Brunner A."/>
            <person name="Busov V."/>
            <person name="Campbell M."/>
            <person name="Carlson J."/>
            <person name="Chalot M."/>
            <person name="Chapman J."/>
            <person name="Chen G.L."/>
            <person name="Cooper D."/>
            <person name="Coutinho P.M."/>
            <person name="Couturier J."/>
            <person name="Covert S."/>
            <person name="Cronk Q."/>
            <person name="Cunningham R."/>
            <person name="Davis J."/>
            <person name="Degroeve S."/>
            <person name="Dejardin A."/>
            <person name="Depamphilis C."/>
            <person name="Detter J."/>
            <person name="Dirks B."/>
            <person name="Dubchak I."/>
            <person name="Duplessis S."/>
            <person name="Ehlting J."/>
            <person name="Ellis B."/>
            <person name="Gendler K."/>
            <person name="Goodstein D."/>
            <person name="Gribskov M."/>
            <person name="Grimwood J."/>
            <person name="Groover A."/>
            <person name="Gunter L."/>
            <person name="Hamberger B."/>
            <person name="Heinze B."/>
            <person name="Helariutta Y."/>
            <person name="Henrissat B."/>
            <person name="Holligan D."/>
            <person name="Holt R."/>
            <person name="Huang W."/>
            <person name="Islam-Faridi N."/>
            <person name="Jones S."/>
            <person name="Jones-Rhoades M."/>
            <person name="Jorgensen R."/>
            <person name="Joshi C."/>
            <person name="Kangasjarvi J."/>
            <person name="Karlsson J."/>
            <person name="Kelleher C."/>
            <person name="Kirkpatrick R."/>
            <person name="Kirst M."/>
            <person name="Kohler A."/>
            <person name="Kalluri U."/>
            <person name="Larimer F."/>
            <person name="Leebens-Mack J."/>
            <person name="Leple J.C."/>
            <person name="Locascio P."/>
            <person name="Lou Y."/>
            <person name="Lucas S."/>
            <person name="Martin F."/>
            <person name="Montanini B."/>
            <person name="Napoli C."/>
            <person name="Nelson D.R."/>
            <person name="Nelson C."/>
            <person name="Nieminen K."/>
            <person name="Nilsson O."/>
            <person name="Pereda V."/>
            <person name="Peter G."/>
            <person name="Philippe R."/>
            <person name="Pilate G."/>
            <person name="Poliakov A."/>
            <person name="Razumovskaya J."/>
            <person name="Richardson P."/>
            <person name="Rinaldi C."/>
            <person name="Ritland K."/>
            <person name="Rouze P."/>
            <person name="Ryaboy D."/>
            <person name="Schmutz J."/>
            <person name="Schrader J."/>
            <person name="Segerman B."/>
            <person name="Shin H."/>
            <person name="Siddiqui A."/>
            <person name="Sterky F."/>
            <person name="Terry A."/>
            <person name="Tsai C.J."/>
            <person name="Uberbacher E."/>
            <person name="Unneberg P."/>
            <person name="Vahala J."/>
            <person name="Wall K."/>
            <person name="Wessler S."/>
            <person name="Yang G."/>
            <person name="Yin T."/>
            <person name="Douglas C."/>
            <person name="Marra M."/>
            <person name="Sandberg G."/>
            <person name="Van de Peer Y."/>
            <person name="Rokhsar D."/>
        </authorList>
    </citation>
    <scope>NUCLEOTIDE SEQUENCE [LARGE SCALE GENOMIC DNA]</scope>
    <source>
        <strain evidence="2">cv. Nisqually</strain>
    </source>
</reference>
<evidence type="ECO:0000313" key="1">
    <source>
        <dbReference type="EMBL" id="RQO96195.1"/>
    </source>
</evidence>
<dbReference type="GO" id="GO:0042752">
    <property type="term" value="P:regulation of circadian rhythm"/>
    <property type="evidence" value="ECO:0007669"/>
    <property type="project" value="InterPro"/>
</dbReference>
<evidence type="ECO:0000313" key="2">
    <source>
        <dbReference type="Proteomes" id="UP000006729"/>
    </source>
</evidence>
<dbReference type="InParanoid" id="A0A3N7FPK9"/>
<organism evidence="1 2">
    <name type="scientific">Populus trichocarpa</name>
    <name type="common">Western balsam poplar</name>
    <name type="synonym">Populus balsamifera subsp. trichocarpa</name>
    <dbReference type="NCBI Taxonomy" id="3694"/>
    <lineage>
        <taxon>Eukaryota</taxon>
        <taxon>Viridiplantae</taxon>
        <taxon>Streptophyta</taxon>
        <taxon>Embryophyta</taxon>
        <taxon>Tracheophyta</taxon>
        <taxon>Spermatophyta</taxon>
        <taxon>Magnoliopsida</taxon>
        <taxon>eudicotyledons</taxon>
        <taxon>Gunneridae</taxon>
        <taxon>Pentapetalae</taxon>
        <taxon>rosids</taxon>
        <taxon>fabids</taxon>
        <taxon>Malpighiales</taxon>
        <taxon>Salicaceae</taxon>
        <taxon>Saliceae</taxon>
        <taxon>Populus</taxon>
    </lineage>
</organism>
<dbReference type="Proteomes" id="UP000006729">
    <property type="component" value="Chromosome 10"/>
</dbReference>
<dbReference type="PANTHER" id="PTHR34798:SF2">
    <property type="entry name" value="PROTEIN TIME FOR COFFEE"/>
    <property type="match status" value="1"/>
</dbReference>
<dbReference type="STRING" id="3694.A0A3N7FPK9"/>
<protein>
    <submittedName>
        <fullName evidence="1">Uncharacterized protein</fullName>
    </submittedName>
</protein>
<keyword evidence="2" id="KW-1185">Reference proteome</keyword>